<dbReference type="EMBL" id="LAZR01003370">
    <property type="protein sequence ID" value="KKN19056.1"/>
    <property type="molecule type" value="Genomic_DNA"/>
</dbReference>
<sequence length="69" mass="8470">MYIDFNPNIGVFYFNLYLIKYKFVLKIPLTPPLNPKKNYWDNVTNSEDYIDFKFEKFTLAGYVYLLYYE</sequence>
<organism evidence="1">
    <name type="scientific">marine sediment metagenome</name>
    <dbReference type="NCBI Taxonomy" id="412755"/>
    <lineage>
        <taxon>unclassified sequences</taxon>
        <taxon>metagenomes</taxon>
        <taxon>ecological metagenomes</taxon>
    </lineage>
</organism>
<accession>A0A0F9R161</accession>
<evidence type="ECO:0000313" key="1">
    <source>
        <dbReference type="EMBL" id="KKN19056.1"/>
    </source>
</evidence>
<dbReference type="AlphaFoldDB" id="A0A0F9R161"/>
<gene>
    <name evidence="1" type="ORF">LCGC14_0949460</name>
</gene>
<reference evidence="1" key="1">
    <citation type="journal article" date="2015" name="Nature">
        <title>Complex archaea that bridge the gap between prokaryotes and eukaryotes.</title>
        <authorList>
            <person name="Spang A."/>
            <person name="Saw J.H."/>
            <person name="Jorgensen S.L."/>
            <person name="Zaremba-Niedzwiedzka K."/>
            <person name="Martijn J."/>
            <person name="Lind A.E."/>
            <person name="van Eijk R."/>
            <person name="Schleper C."/>
            <person name="Guy L."/>
            <person name="Ettema T.J."/>
        </authorList>
    </citation>
    <scope>NUCLEOTIDE SEQUENCE</scope>
</reference>
<name>A0A0F9R161_9ZZZZ</name>
<protein>
    <submittedName>
        <fullName evidence="1">Uncharacterized protein</fullName>
    </submittedName>
</protein>
<comment type="caution">
    <text evidence="1">The sequence shown here is derived from an EMBL/GenBank/DDBJ whole genome shotgun (WGS) entry which is preliminary data.</text>
</comment>
<proteinExistence type="predicted"/>